<accession>A0A0K2Y2X8</accession>
<evidence type="ECO:0000313" key="2">
    <source>
        <dbReference type="Proteomes" id="UP000043437"/>
    </source>
</evidence>
<protein>
    <submittedName>
        <fullName evidence="1">Uncharacterized protein</fullName>
    </submittedName>
</protein>
<gene>
    <name evidence="1" type="ORF">HAL07_03200</name>
</gene>
<organism evidence="1 2">
    <name type="scientific">Helicobacter ailurogastricus</name>
    <dbReference type="NCBI Taxonomy" id="1578720"/>
    <lineage>
        <taxon>Bacteria</taxon>
        <taxon>Pseudomonadati</taxon>
        <taxon>Campylobacterota</taxon>
        <taxon>Epsilonproteobacteria</taxon>
        <taxon>Campylobacterales</taxon>
        <taxon>Helicobacteraceae</taxon>
        <taxon>Helicobacter</taxon>
    </lineage>
</organism>
<reference evidence="2" key="1">
    <citation type="submission" date="2014-12" db="EMBL/GenBank/DDBJ databases">
        <authorList>
            <person name="Jaenicke S."/>
        </authorList>
    </citation>
    <scope>NUCLEOTIDE SEQUENCE [LARGE SCALE GENOMIC DNA]</scope>
</reference>
<dbReference type="Proteomes" id="UP000043437">
    <property type="component" value="Unassembled WGS sequence"/>
</dbReference>
<proteinExistence type="predicted"/>
<evidence type="ECO:0000313" key="1">
    <source>
        <dbReference type="EMBL" id="CRF52194.1"/>
    </source>
</evidence>
<dbReference type="EMBL" id="CDMG01000002">
    <property type="protein sequence ID" value="CRF52194.1"/>
    <property type="molecule type" value="Genomic_DNA"/>
</dbReference>
<dbReference type="AlphaFoldDB" id="A0A0K2Y2X8"/>
<name>A0A0K2Y2X8_9HELI</name>
<sequence length="38" mass="4413">MLFKRAFGLDGPLARLQSATKIQELVYKKKNFIGKWSE</sequence>